<dbReference type="AlphaFoldDB" id="A0A2M4DI13"/>
<protein>
    <submittedName>
        <fullName evidence="1">Putative secreted protein</fullName>
    </submittedName>
</protein>
<sequence length="74" mass="8019">MFFRAHCFPYLSLSAAGSASSMTTTTTTTQSTAYAGNPGFPFTFPPLPHSLNRNETDRLDGTPLEPTAIYSISR</sequence>
<organism evidence="1">
    <name type="scientific">Anopheles darlingi</name>
    <name type="common">Mosquito</name>
    <dbReference type="NCBI Taxonomy" id="43151"/>
    <lineage>
        <taxon>Eukaryota</taxon>
        <taxon>Metazoa</taxon>
        <taxon>Ecdysozoa</taxon>
        <taxon>Arthropoda</taxon>
        <taxon>Hexapoda</taxon>
        <taxon>Insecta</taxon>
        <taxon>Pterygota</taxon>
        <taxon>Neoptera</taxon>
        <taxon>Endopterygota</taxon>
        <taxon>Diptera</taxon>
        <taxon>Nematocera</taxon>
        <taxon>Culicoidea</taxon>
        <taxon>Culicidae</taxon>
        <taxon>Anophelinae</taxon>
        <taxon>Anopheles</taxon>
    </lineage>
</organism>
<evidence type="ECO:0000313" key="1">
    <source>
        <dbReference type="EMBL" id="MBW76788.1"/>
    </source>
</evidence>
<name>A0A2M4DI13_ANODA</name>
<reference evidence="1" key="1">
    <citation type="submission" date="2018-01" db="EMBL/GenBank/DDBJ databases">
        <title>An insight into the sialome of Amazonian anophelines.</title>
        <authorList>
            <person name="Ribeiro J.M."/>
            <person name="Scarpassa V."/>
            <person name="Calvo E."/>
        </authorList>
    </citation>
    <scope>NUCLEOTIDE SEQUENCE</scope>
</reference>
<proteinExistence type="predicted"/>
<dbReference type="EMBL" id="GGFL01012610">
    <property type="protein sequence ID" value="MBW76788.1"/>
    <property type="molecule type" value="Transcribed_RNA"/>
</dbReference>
<accession>A0A2M4DI13</accession>